<organism evidence="2 3">
    <name type="scientific">Brassicogethes aeneus</name>
    <name type="common">Rape pollen beetle</name>
    <name type="synonym">Meligethes aeneus</name>
    <dbReference type="NCBI Taxonomy" id="1431903"/>
    <lineage>
        <taxon>Eukaryota</taxon>
        <taxon>Metazoa</taxon>
        <taxon>Ecdysozoa</taxon>
        <taxon>Arthropoda</taxon>
        <taxon>Hexapoda</taxon>
        <taxon>Insecta</taxon>
        <taxon>Pterygota</taxon>
        <taxon>Neoptera</taxon>
        <taxon>Endopterygota</taxon>
        <taxon>Coleoptera</taxon>
        <taxon>Polyphaga</taxon>
        <taxon>Cucujiformia</taxon>
        <taxon>Nitidulidae</taxon>
        <taxon>Meligethinae</taxon>
        <taxon>Brassicogethes</taxon>
    </lineage>
</organism>
<protein>
    <submittedName>
        <fullName evidence="2">Uncharacterized protein</fullName>
    </submittedName>
</protein>
<evidence type="ECO:0000313" key="3">
    <source>
        <dbReference type="Proteomes" id="UP001154078"/>
    </source>
</evidence>
<sequence length="253" mass="28533">MRDSGDLDSESEPFSSGSSDNFEPSVSESEGSANEAGPAIRLGTFHRRVCKKAFCAMHGVSGKRVERLGSYIAVNTTTTAPPDSRGKHRNRPNLIPQELVLQVDSQKFSTQEISLQYFKANFNISFGHPRSDTCQVCDRIDIQLKGRATLSEDEIKKIETEKNLHQTKAEVFFKDMREKSDHEQNAPLPKIPSEKVKLYNKPLPLKKAKYDNVMHLAEKYVPKADIGYYNSLVSDEIMNEETDDTEDDENDAE</sequence>
<feature type="compositionally biased region" description="Acidic residues" evidence="1">
    <location>
        <begin position="1"/>
        <end position="11"/>
    </location>
</feature>
<keyword evidence="3" id="KW-1185">Reference proteome</keyword>
<dbReference type="EMBL" id="OV121134">
    <property type="protein sequence ID" value="CAH0552506.1"/>
    <property type="molecule type" value="Genomic_DNA"/>
</dbReference>
<reference evidence="2" key="1">
    <citation type="submission" date="2021-12" db="EMBL/GenBank/DDBJ databases">
        <authorList>
            <person name="King R."/>
        </authorList>
    </citation>
    <scope>NUCLEOTIDE SEQUENCE</scope>
</reference>
<dbReference type="AlphaFoldDB" id="A0A9P0FFY3"/>
<dbReference type="Proteomes" id="UP001154078">
    <property type="component" value="Chromosome 3"/>
</dbReference>
<accession>A0A9P0FFY3</accession>
<name>A0A9P0FFY3_BRAAE</name>
<proteinExistence type="predicted"/>
<feature type="region of interest" description="Disordered" evidence="1">
    <location>
        <begin position="1"/>
        <end position="37"/>
    </location>
</feature>
<feature type="compositionally biased region" description="Polar residues" evidence="1">
    <location>
        <begin position="20"/>
        <end position="32"/>
    </location>
</feature>
<gene>
    <name evidence="2" type="ORF">MELIAE_LOCUS4717</name>
</gene>
<evidence type="ECO:0000256" key="1">
    <source>
        <dbReference type="SAM" id="MobiDB-lite"/>
    </source>
</evidence>
<dbReference type="OrthoDB" id="6781428at2759"/>
<evidence type="ECO:0000313" key="2">
    <source>
        <dbReference type="EMBL" id="CAH0552506.1"/>
    </source>
</evidence>